<dbReference type="RefSeq" id="WP_265617439.1">
    <property type="nucleotide sequence ID" value="NZ_JAPFRD010000010.1"/>
</dbReference>
<gene>
    <name evidence="2" type="ORF">OPS25_09305</name>
</gene>
<dbReference type="SUPFAM" id="SSF103642">
    <property type="entry name" value="Sec-C motif"/>
    <property type="match status" value="1"/>
</dbReference>
<dbReference type="SUPFAM" id="SSF54427">
    <property type="entry name" value="NTF2-like"/>
    <property type="match status" value="1"/>
</dbReference>
<dbReference type="PANTHER" id="PTHR33747:SF1">
    <property type="entry name" value="ADENYLATE CYCLASE-ASSOCIATED CAP C-TERMINAL DOMAIN-CONTAINING PROTEIN"/>
    <property type="match status" value="1"/>
</dbReference>
<dbReference type="Pfam" id="PF02810">
    <property type="entry name" value="SEC-C"/>
    <property type="match status" value="2"/>
</dbReference>
<evidence type="ECO:0000259" key="1">
    <source>
        <dbReference type="Pfam" id="PF17775"/>
    </source>
</evidence>
<evidence type="ECO:0000313" key="3">
    <source>
        <dbReference type="Proteomes" id="UP001142810"/>
    </source>
</evidence>
<comment type="caution">
    <text evidence="2">The sequence shown here is derived from an EMBL/GenBank/DDBJ whole genome shotgun (WGS) entry which is preliminary data.</text>
</comment>
<dbReference type="InterPro" id="IPR048469">
    <property type="entry name" value="YchJ-like_M"/>
</dbReference>
<organism evidence="2 3">
    <name type="scientific">Alteromonas aquimaris</name>
    <dbReference type="NCBI Taxonomy" id="2998417"/>
    <lineage>
        <taxon>Bacteria</taxon>
        <taxon>Pseudomonadati</taxon>
        <taxon>Pseudomonadota</taxon>
        <taxon>Gammaproteobacteria</taxon>
        <taxon>Alteromonadales</taxon>
        <taxon>Alteromonadaceae</taxon>
        <taxon>Alteromonas/Salinimonas group</taxon>
        <taxon>Alteromonas</taxon>
    </lineage>
</organism>
<dbReference type="PANTHER" id="PTHR33747">
    <property type="entry name" value="UPF0225 PROTEIN SCO1677"/>
    <property type="match status" value="1"/>
</dbReference>
<dbReference type="Proteomes" id="UP001142810">
    <property type="component" value="Unassembled WGS sequence"/>
</dbReference>
<dbReference type="InterPro" id="IPR032710">
    <property type="entry name" value="NTF2-like_dom_sf"/>
</dbReference>
<evidence type="ECO:0000313" key="2">
    <source>
        <dbReference type="EMBL" id="MCW8108692.1"/>
    </source>
</evidence>
<proteinExistence type="predicted"/>
<accession>A0ABT3P7F1</accession>
<name>A0ABT3P7F1_9ALTE</name>
<feature type="domain" description="YchJ-like middle NTF2-like" evidence="1">
    <location>
        <begin position="29"/>
        <end position="124"/>
    </location>
</feature>
<dbReference type="Gene3D" id="3.10.450.50">
    <property type="match status" value="1"/>
</dbReference>
<keyword evidence="3" id="KW-1185">Reference proteome</keyword>
<protein>
    <submittedName>
        <fullName evidence="2">YchJ family metal-binding protein</fullName>
    </submittedName>
</protein>
<reference evidence="2" key="1">
    <citation type="submission" date="2022-11" db="EMBL/GenBank/DDBJ databases">
        <title>Alteromonas sp. nov., isolated from sea water of the Qingdao.</title>
        <authorList>
            <person name="Wang Q."/>
        </authorList>
    </citation>
    <scope>NUCLEOTIDE SEQUENCE</scope>
    <source>
        <strain evidence="2">ASW11-7</strain>
    </source>
</reference>
<sequence>MASNCYCSSGKKFQNCCQPILNGEQSANSAEALMRSRYTAYCTHNYFYILNTYASVKRQQLSQKELEDAAQDTIWLHLEIVSPAIGQDDQVEFKAWSKERNTVFLLHETSRFIKEQEQWRYLDGQLHQDCGKVTIGRNEPCFCSSGKKYKQCCLRR</sequence>
<dbReference type="InterPro" id="IPR004027">
    <property type="entry name" value="SEC_C_motif"/>
</dbReference>
<dbReference type="Pfam" id="PF17775">
    <property type="entry name" value="YchJ_M-like"/>
    <property type="match status" value="1"/>
</dbReference>
<dbReference type="EMBL" id="JAPFRD010000010">
    <property type="protein sequence ID" value="MCW8108692.1"/>
    <property type="molecule type" value="Genomic_DNA"/>
</dbReference>